<evidence type="ECO:0000313" key="2">
    <source>
        <dbReference type="Proteomes" id="UP000656367"/>
    </source>
</evidence>
<gene>
    <name evidence="1" type="ORF">GCM10009006_36090</name>
</gene>
<evidence type="ECO:0000313" key="1">
    <source>
        <dbReference type="EMBL" id="GGM51684.1"/>
    </source>
</evidence>
<sequence length="87" mass="9791">MDYFFYTTQKRRVPGDNSELRDWRGDATLSKGTQIQDMVDGMYRQYIDVGVKAGFDSRDYGVCNHVMANVSAVSASATRTMNTSYTA</sequence>
<dbReference type="Proteomes" id="UP000656367">
    <property type="component" value="Unassembled WGS sequence"/>
</dbReference>
<accession>A0A830FWW7</accession>
<protein>
    <submittedName>
        <fullName evidence="1">Uncharacterized protein</fullName>
    </submittedName>
</protein>
<proteinExistence type="predicted"/>
<organism evidence="1 2">
    <name type="scientific">Haloarcula argentinensis</name>
    <dbReference type="NCBI Taxonomy" id="43776"/>
    <lineage>
        <taxon>Archaea</taxon>
        <taxon>Methanobacteriati</taxon>
        <taxon>Methanobacteriota</taxon>
        <taxon>Stenosarchaea group</taxon>
        <taxon>Halobacteria</taxon>
        <taxon>Halobacteriales</taxon>
        <taxon>Haloarculaceae</taxon>
        <taxon>Haloarcula</taxon>
    </lineage>
</organism>
<comment type="caution">
    <text evidence="1">The sequence shown here is derived from an EMBL/GenBank/DDBJ whole genome shotgun (WGS) entry which is preliminary data.</text>
</comment>
<reference evidence="1" key="1">
    <citation type="journal article" date="2014" name="Int. J. Syst. Evol. Microbiol.">
        <title>Complete genome sequence of Corynebacterium casei LMG S-19264T (=DSM 44701T), isolated from a smear-ripened cheese.</title>
        <authorList>
            <consortium name="US DOE Joint Genome Institute (JGI-PGF)"/>
            <person name="Walter F."/>
            <person name="Albersmeier A."/>
            <person name="Kalinowski J."/>
            <person name="Ruckert C."/>
        </authorList>
    </citation>
    <scope>NUCLEOTIDE SEQUENCE</scope>
    <source>
        <strain evidence="1">JCM 15759</strain>
    </source>
</reference>
<dbReference type="AlphaFoldDB" id="A0A830FWW7"/>
<reference evidence="1" key="2">
    <citation type="submission" date="2020-09" db="EMBL/GenBank/DDBJ databases">
        <authorList>
            <person name="Sun Q."/>
            <person name="Ohkuma M."/>
        </authorList>
    </citation>
    <scope>NUCLEOTIDE SEQUENCE</scope>
    <source>
        <strain evidence="1">JCM 15759</strain>
    </source>
</reference>
<name>A0A830FWW7_HALAR</name>
<dbReference type="EMBL" id="BMON01000007">
    <property type="protein sequence ID" value="GGM51684.1"/>
    <property type="molecule type" value="Genomic_DNA"/>
</dbReference>